<sequence>YYADELKIVMDYYPNSKNRVKKKKKIKGLKVKIYSIN</sequence>
<organism evidence="1">
    <name type="scientific">marine sediment metagenome</name>
    <dbReference type="NCBI Taxonomy" id="412755"/>
    <lineage>
        <taxon>unclassified sequences</taxon>
        <taxon>metagenomes</taxon>
        <taxon>ecological metagenomes</taxon>
    </lineage>
</organism>
<evidence type="ECO:0000313" key="1">
    <source>
        <dbReference type="EMBL" id="KKL89291.1"/>
    </source>
</evidence>
<proteinExistence type="predicted"/>
<dbReference type="EMBL" id="LAZR01020327">
    <property type="protein sequence ID" value="KKL89291.1"/>
    <property type="molecule type" value="Genomic_DNA"/>
</dbReference>
<dbReference type="AlphaFoldDB" id="A0A0F9GFJ5"/>
<gene>
    <name evidence="1" type="ORF">LCGC14_1916220</name>
</gene>
<feature type="non-terminal residue" evidence="1">
    <location>
        <position position="1"/>
    </location>
</feature>
<name>A0A0F9GFJ5_9ZZZZ</name>
<accession>A0A0F9GFJ5</accession>
<protein>
    <submittedName>
        <fullName evidence="1">Uncharacterized protein</fullName>
    </submittedName>
</protein>
<comment type="caution">
    <text evidence="1">The sequence shown here is derived from an EMBL/GenBank/DDBJ whole genome shotgun (WGS) entry which is preliminary data.</text>
</comment>
<reference evidence="1" key="1">
    <citation type="journal article" date="2015" name="Nature">
        <title>Complex archaea that bridge the gap between prokaryotes and eukaryotes.</title>
        <authorList>
            <person name="Spang A."/>
            <person name="Saw J.H."/>
            <person name="Jorgensen S.L."/>
            <person name="Zaremba-Niedzwiedzka K."/>
            <person name="Martijn J."/>
            <person name="Lind A.E."/>
            <person name="van Eijk R."/>
            <person name="Schleper C."/>
            <person name="Guy L."/>
            <person name="Ettema T.J."/>
        </authorList>
    </citation>
    <scope>NUCLEOTIDE SEQUENCE</scope>
</reference>